<dbReference type="OrthoDB" id="8452166at2"/>
<gene>
    <name evidence="1" type="ORF">SAMN04488138_1022</name>
</gene>
<dbReference type="Pfam" id="PF05930">
    <property type="entry name" value="Phage_AlpA"/>
    <property type="match status" value="1"/>
</dbReference>
<accession>A0A1I3NMA0</accession>
<dbReference type="RefSeq" id="WP_066605245.1">
    <property type="nucleotide sequence ID" value="NZ_FORY01000002.1"/>
</dbReference>
<name>A0A1I3NMA0_9RHOB</name>
<protein>
    <submittedName>
        <fullName evidence="1">Transcriptional regulator, AlpA family</fullName>
    </submittedName>
</protein>
<evidence type="ECO:0000313" key="2">
    <source>
        <dbReference type="Proteomes" id="UP000183299"/>
    </source>
</evidence>
<dbReference type="Gene3D" id="1.10.238.160">
    <property type="match status" value="1"/>
</dbReference>
<dbReference type="InterPro" id="IPR010260">
    <property type="entry name" value="AlpA"/>
</dbReference>
<dbReference type="Proteomes" id="UP000183299">
    <property type="component" value="Unassembled WGS sequence"/>
</dbReference>
<organism evidence="1 2">
    <name type="scientific">Celeribacter halophilus</name>
    <dbReference type="NCBI Taxonomy" id="576117"/>
    <lineage>
        <taxon>Bacteria</taxon>
        <taxon>Pseudomonadati</taxon>
        <taxon>Pseudomonadota</taxon>
        <taxon>Alphaproteobacteria</taxon>
        <taxon>Rhodobacterales</taxon>
        <taxon>Roseobacteraceae</taxon>
        <taxon>Celeribacter</taxon>
    </lineage>
</organism>
<evidence type="ECO:0000313" key="1">
    <source>
        <dbReference type="EMBL" id="SFJ10319.1"/>
    </source>
</evidence>
<proteinExistence type="predicted"/>
<keyword evidence="2" id="KW-1185">Reference proteome</keyword>
<sequence length="76" mass="9229">MDKRLDNPLLEFRLITKMELMKVLSWSEASIDRRLREDPDFPQPLRLGRGSIRWRYDEVVRFIKQLPRAYDYGVCE</sequence>
<reference evidence="1 2" key="1">
    <citation type="submission" date="2016-10" db="EMBL/GenBank/DDBJ databases">
        <authorList>
            <person name="de Groot N.N."/>
        </authorList>
    </citation>
    <scope>NUCLEOTIDE SEQUENCE [LARGE SCALE GENOMIC DNA]</scope>
    <source>
        <strain evidence="1 2">CGMCC 1.8891</strain>
    </source>
</reference>
<dbReference type="AlphaFoldDB" id="A0A1I3NMA0"/>
<dbReference type="GeneID" id="300401493"/>
<dbReference type="EMBL" id="FORY01000002">
    <property type="protein sequence ID" value="SFJ10319.1"/>
    <property type="molecule type" value="Genomic_DNA"/>
</dbReference>